<dbReference type="InterPro" id="IPR036869">
    <property type="entry name" value="J_dom_sf"/>
</dbReference>
<dbReference type="SUPFAM" id="SSF46565">
    <property type="entry name" value="Chaperone J-domain"/>
    <property type="match status" value="1"/>
</dbReference>
<dbReference type="Pfam" id="PF01556">
    <property type="entry name" value="DnaJ_C"/>
    <property type="match status" value="1"/>
</dbReference>
<gene>
    <name evidence="7" type="ORF">MNBD_NITROSPINAE04-1417</name>
</gene>
<dbReference type="InterPro" id="IPR018253">
    <property type="entry name" value="DnaJ_domain_CS"/>
</dbReference>
<protein>
    <submittedName>
        <fullName evidence="7">Chaperone protein DnaJ</fullName>
    </submittedName>
</protein>
<evidence type="ECO:0000256" key="2">
    <source>
        <dbReference type="ARBA" id="ARBA00022737"/>
    </source>
</evidence>
<dbReference type="InterPro" id="IPR008971">
    <property type="entry name" value="HSP40/DnaJ_pept-bd"/>
</dbReference>
<dbReference type="FunFam" id="2.60.260.20:FF:000005">
    <property type="entry name" value="Chaperone protein dnaJ 1, mitochondrial"/>
    <property type="match status" value="1"/>
</dbReference>
<dbReference type="SMART" id="SM00271">
    <property type="entry name" value="DnaJ"/>
    <property type="match status" value="1"/>
</dbReference>
<dbReference type="PANTHER" id="PTHR43096">
    <property type="entry name" value="DNAJ HOMOLOG 1, MITOCHONDRIAL-RELATED"/>
    <property type="match status" value="1"/>
</dbReference>
<dbReference type="SUPFAM" id="SSF49493">
    <property type="entry name" value="HSP40/DnaJ peptide-binding domain"/>
    <property type="match status" value="2"/>
</dbReference>
<dbReference type="GO" id="GO:0005737">
    <property type="term" value="C:cytoplasm"/>
    <property type="evidence" value="ECO:0007669"/>
    <property type="project" value="TreeGrafter"/>
</dbReference>
<keyword evidence="2" id="KW-0677">Repeat</keyword>
<proteinExistence type="predicted"/>
<dbReference type="PANTHER" id="PTHR43096:SF48">
    <property type="entry name" value="CHAPERONE PROTEIN DNAJ"/>
    <property type="match status" value="1"/>
</dbReference>
<dbReference type="InterPro" id="IPR002939">
    <property type="entry name" value="DnaJ_C"/>
</dbReference>
<evidence type="ECO:0000256" key="4">
    <source>
        <dbReference type="ARBA" id="ARBA00022833"/>
    </source>
</evidence>
<dbReference type="CDD" id="cd06257">
    <property type="entry name" value="DnaJ"/>
    <property type="match status" value="1"/>
</dbReference>
<dbReference type="InterPro" id="IPR001623">
    <property type="entry name" value="DnaJ_domain"/>
</dbReference>
<evidence type="ECO:0000256" key="1">
    <source>
        <dbReference type="ARBA" id="ARBA00022723"/>
    </source>
</evidence>
<feature type="domain" description="J" evidence="6">
    <location>
        <begin position="4"/>
        <end position="69"/>
    </location>
</feature>
<dbReference type="PRINTS" id="PR00625">
    <property type="entry name" value="JDOMAIN"/>
</dbReference>
<dbReference type="FunFam" id="2.60.260.20:FF:000009">
    <property type="entry name" value="Putative Mitochondrial DnaJ chaperone"/>
    <property type="match status" value="1"/>
</dbReference>
<organism evidence="7">
    <name type="scientific">hydrothermal vent metagenome</name>
    <dbReference type="NCBI Taxonomy" id="652676"/>
    <lineage>
        <taxon>unclassified sequences</taxon>
        <taxon>metagenomes</taxon>
        <taxon>ecological metagenomes</taxon>
    </lineage>
</organism>
<dbReference type="CDD" id="cd10747">
    <property type="entry name" value="DnaJ_C"/>
    <property type="match status" value="1"/>
</dbReference>
<dbReference type="GO" id="GO:0042026">
    <property type="term" value="P:protein refolding"/>
    <property type="evidence" value="ECO:0007669"/>
    <property type="project" value="TreeGrafter"/>
</dbReference>
<dbReference type="PROSITE" id="PS50076">
    <property type="entry name" value="DNAJ_2"/>
    <property type="match status" value="1"/>
</dbReference>
<name>A0A3B1CMX9_9ZZZZ</name>
<keyword evidence="1" id="KW-0479">Metal-binding</keyword>
<keyword evidence="4" id="KW-0862">Zinc</keyword>
<keyword evidence="3" id="KW-0863">Zinc-finger</keyword>
<dbReference type="Gene3D" id="1.10.287.110">
    <property type="entry name" value="DnaJ domain"/>
    <property type="match status" value="1"/>
</dbReference>
<reference evidence="7" key="1">
    <citation type="submission" date="2018-06" db="EMBL/GenBank/DDBJ databases">
        <authorList>
            <person name="Zhirakovskaya E."/>
        </authorList>
    </citation>
    <scope>NUCLEOTIDE SEQUENCE</scope>
</reference>
<dbReference type="PROSITE" id="PS00636">
    <property type="entry name" value="DNAJ_1"/>
    <property type="match status" value="1"/>
</dbReference>
<dbReference type="GO" id="GO:0051082">
    <property type="term" value="F:unfolded protein binding"/>
    <property type="evidence" value="ECO:0007669"/>
    <property type="project" value="InterPro"/>
</dbReference>
<dbReference type="EMBL" id="UOGA01000114">
    <property type="protein sequence ID" value="VAX18067.1"/>
    <property type="molecule type" value="Genomic_DNA"/>
</dbReference>
<evidence type="ECO:0000259" key="6">
    <source>
        <dbReference type="PROSITE" id="PS50076"/>
    </source>
</evidence>
<evidence type="ECO:0000256" key="3">
    <source>
        <dbReference type="ARBA" id="ARBA00022771"/>
    </source>
</evidence>
<dbReference type="Gene3D" id="2.60.260.20">
    <property type="entry name" value="Urease metallochaperone UreE, N-terminal domain"/>
    <property type="match status" value="2"/>
</dbReference>
<evidence type="ECO:0000313" key="7">
    <source>
        <dbReference type="EMBL" id="VAX18067.1"/>
    </source>
</evidence>
<keyword evidence="5" id="KW-0143">Chaperone</keyword>
<sequence>MSKDYYHLLNVKRDASPGEIKKAYRKLAMKYHPDRNPDDKKAEDKFKEISEAYAVLSDKDKRVQYDQFGPDRFSQTFSKEDIFGGANFEDVFKEFGFGGDMFSHIFSGGRRGGGHINFGGQSGGYSFSGQRGGRPGPVKGHDYETNLTIPFQDAMKGSERTISLRTESGSHTLNVKIPPGIESGKKLRLKGKGGKGSHGGPAGDVYIAIKVAPDPTFKREGADLYVETKVPYSTMILGGTVPVKTLDGERMVKIAKGSDPSKMIRIKGAGAKRLKGHGKGDLYVKLIVSVPKRLTKDQKELAEKLAEAGL</sequence>
<accession>A0A3B1CMX9</accession>
<dbReference type="GO" id="GO:0008270">
    <property type="term" value="F:zinc ion binding"/>
    <property type="evidence" value="ECO:0007669"/>
    <property type="project" value="UniProtKB-KW"/>
</dbReference>
<evidence type="ECO:0000256" key="5">
    <source>
        <dbReference type="ARBA" id="ARBA00023186"/>
    </source>
</evidence>
<dbReference type="FunFam" id="1.10.287.110:FF:000034">
    <property type="entry name" value="Chaperone protein DnaJ"/>
    <property type="match status" value="1"/>
</dbReference>
<dbReference type="AlphaFoldDB" id="A0A3B1CMX9"/>
<dbReference type="Pfam" id="PF00226">
    <property type="entry name" value="DnaJ"/>
    <property type="match status" value="1"/>
</dbReference>